<dbReference type="OrthoDB" id="10289244at2759"/>
<keyword evidence="1" id="KW-1133">Transmembrane helix</keyword>
<dbReference type="EMBL" id="KQ234447">
    <property type="protein sequence ID" value="KMZ77242.1"/>
    <property type="molecule type" value="Genomic_DNA"/>
</dbReference>
<keyword evidence="1" id="KW-0812">Transmembrane</keyword>
<feature type="transmembrane region" description="Helical" evidence="1">
    <location>
        <begin position="268"/>
        <end position="287"/>
    </location>
</feature>
<gene>
    <name evidence="2" type="ORF">PVIIG_05195</name>
</gene>
<name>A0A0J9S5D5_PLAVI</name>
<evidence type="ECO:0000313" key="3">
    <source>
        <dbReference type="Proteomes" id="UP000053562"/>
    </source>
</evidence>
<dbReference type="InterPro" id="IPR008780">
    <property type="entry name" value="Plasmodium_Vir"/>
</dbReference>
<proteinExistence type="predicted"/>
<dbReference type="Pfam" id="PF05795">
    <property type="entry name" value="Plasmodium_Vir"/>
    <property type="match status" value="1"/>
</dbReference>
<keyword evidence="1" id="KW-0472">Membrane</keyword>
<dbReference type="AlphaFoldDB" id="A0A0J9S5D5"/>
<dbReference type="Proteomes" id="UP000053562">
    <property type="component" value="Unassembled WGS sequence"/>
</dbReference>
<accession>A0A0J9S5D5</accession>
<evidence type="ECO:0000256" key="1">
    <source>
        <dbReference type="SAM" id="Phobius"/>
    </source>
</evidence>
<organism evidence="2 3">
    <name type="scientific">Plasmodium vivax India VII</name>
    <dbReference type="NCBI Taxonomy" id="1077284"/>
    <lineage>
        <taxon>Eukaryota</taxon>
        <taxon>Sar</taxon>
        <taxon>Alveolata</taxon>
        <taxon>Apicomplexa</taxon>
        <taxon>Aconoidasida</taxon>
        <taxon>Haemosporida</taxon>
        <taxon>Plasmodiidae</taxon>
        <taxon>Plasmodium</taxon>
        <taxon>Plasmodium (Plasmodium)</taxon>
    </lineage>
</organism>
<evidence type="ECO:0000313" key="2">
    <source>
        <dbReference type="EMBL" id="KMZ77242.1"/>
    </source>
</evidence>
<reference evidence="2 3" key="1">
    <citation type="submission" date="2011-08" db="EMBL/GenBank/DDBJ databases">
        <title>The Genome Sequence of Plasmodium vivax India VII.</title>
        <authorList>
            <consortium name="The Broad Institute Genome Sequencing Platform"/>
            <consortium name="The Broad Institute Genome Sequencing Center for Infectious Disease"/>
            <person name="Neafsey D."/>
            <person name="Carlton J."/>
            <person name="Barnwell J."/>
            <person name="Collins W."/>
            <person name="Escalante A."/>
            <person name="Mullikin J."/>
            <person name="Saul A."/>
            <person name="Guigo R."/>
            <person name="Camara F."/>
            <person name="Young S.K."/>
            <person name="Zeng Q."/>
            <person name="Gargeya S."/>
            <person name="Fitzgerald M."/>
            <person name="Haas B."/>
            <person name="Abouelleil A."/>
            <person name="Alvarado L."/>
            <person name="Arachchi H.M."/>
            <person name="Berlin A."/>
            <person name="Brown A."/>
            <person name="Chapman S.B."/>
            <person name="Chen Z."/>
            <person name="Dunbar C."/>
            <person name="Freedman E."/>
            <person name="Gearin G."/>
            <person name="Gellesch M."/>
            <person name="Goldberg J."/>
            <person name="Griggs A."/>
            <person name="Gujja S."/>
            <person name="Heiman D."/>
            <person name="Howarth C."/>
            <person name="Larson L."/>
            <person name="Lui A."/>
            <person name="MacDonald P.J.P."/>
            <person name="Montmayeur A."/>
            <person name="Murphy C."/>
            <person name="Neiman D."/>
            <person name="Pearson M."/>
            <person name="Priest M."/>
            <person name="Roberts A."/>
            <person name="Saif S."/>
            <person name="Shea T."/>
            <person name="Shenoy N."/>
            <person name="Sisk P."/>
            <person name="Stolte C."/>
            <person name="Sykes S."/>
            <person name="Wortman J."/>
            <person name="Nusbaum C."/>
            <person name="Birren B."/>
        </authorList>
    </citation>
    <scope>NUCLEOTIDE SEQUENCE [LARGE SCALE GENOMIC DNA]</scope>
    <source>
        <strain evidence="2 3">India VII</strain>
    </source>
</reference>
<sequence>MLPSQWFYRRFPHGHGAWKDQIFWDQIEEKFMVHTDIREIYYTLLYGLCYVSYNMKATEPDYEKRWDFLYYWIGEKIFEKLKIESKFQDIMHILDDVKLKFDNNKYTYDFSQISKNDFTQLKFIYDYVQDYETIQDTISQSNVACSKKISEHIIECFQKYNALKSRCDSSKDKFCQIFKNIIEQNGNKEFTELKCSVVKDAELPAKLKESHPGHLPQEIDNELRNLSGRDEQVDLSGIVAYVDLKGQIDQVPELQIESQDISPDSHHSIGTTMILTSVGVLVPFYILKKVNKFNINK</sequence>
<protein>
    <submittedName>
        <fullName evidence="2">Uncharacterized protein</fullName>
    </submittedName>
</protein>